<comment type="caution">
    <text evidence="3">The sequence shown here is derived from an EMBL/GenBank/DDBJ whole genome shotgun (WGS) entry which is preliminary data.</text>
</comment>
<feature type="transmembrane region" description="Helical" evidence="1">
    <location>
        <begin position="69"/>
        <end position="86"/>
    </location>
</feature>
<proteinExistence type="predicted"/>
<name>A0A562TC24_CHIJA</name>
<dbReference type="Proteomes" id="UP000316778">
    <property type="component" value="Unassembled WGS sequence"/>
</dbReference>
<keyword evidence="1" id="KW-0472">Membrane</keyword>
<evidence type="ECO:0000259" key="2">
    <source>
        <dbReference type="Pfam" id="PF03779"/>
    </source>
</evidence>
<reference evidence="3 4" key="1">
    <citation type="journal article" date="2013" name="Stand. Genomic Sci.">
        <title>Genomic Encyclopedia of Type Strains, Phase I: The one thousand microbial genomes (KMG-I) project.</title>
        <authorList>
            <person name="Kyrpides N.C."/>
            <person name="Woyke T."/>
            <person name="Eisen J.A."/>
            <person name="Garrity G."/>
            <person name="Lilburn T.G."/>
            <person name="Beck B.J."/>
            <person name="Whitman W.B."/>
            <person name="Hugenholtz P."/>
            <person name="Klenk H.P."/>
        </authorList>
    </citation>
    <scope>NUCLEOTIDE SEQUENCE [LARGE SCALE GENOMIC DNA]</scope>
    <source>
        <strain evidence="3 4">DSM 13484</strain>
    </source>
</reference>
<protein>
    <submittedName>
        <fullName evidence="3">SPW repeat-containing protein</fullName>
    </submittedName>
</protein>
<dbReference type="InterPro" id="IPR005530">
    <property type="entry name" value="SPW"/>
</dbReference>
<feature type="transmembrane region" description="Helical" evidence="1">
    <location>
        <begin position="12"/>
        <end position="30"/>
    </location>
</feature>
<dbReference type="AlphaFoldDB" id="A0A562TC24"/>
<evidence type="ECO:0000313" key="4">
    <source>
        <dbReference type="Proteomes" id="UP000316778"/>
    </source>
</evidence>
<dbReference type="Pfam" id="PF03779">
    <property type="entry name" value="SPW"/>
    <property type="match status" value="1"/>
</dbReference>
<accession>A0A562TC24</accession>
<evidence type="ECO:0000313" key="3">
    <source>
        <dbReference type="EMBL" id="TWI90933.1"/>
    </source>
</evidence>
<evidence type="ECO:0000256" key="1">
    <source>
        <dbReference type="SAM" id="Phobius"/>
    </source>
</evidence>
<feature type="domain" description="SPW repeat-containing integral membrane" evidence="2">
    <location>
        <begin position="9"/>
        <end position="107"/>
    </location>
</feature>
<keyword evidence="4" id="KW-1185">Reference proteome</keyword>
<sequence length="128" mass="14329">MKFIGTRAHGYIDYIVGVLLIAAPWILGFYRGGAESWVPIILGAVIILYSLMTDYELGMARMISMRTHLTLDVIGGLFLAVSPWLFNYADYIWEPHVIVGILEIGVAIMTRRVPATERERRTGKVATS</sequence>
<dbReference type="EMBL" id="VLLG01000002">
    <property type="protein sequence ID" value="TWI90933.1"/>
    <property type="molecule type" value="Genomic_DNA"/>
</dbReference>
<dbReference type="OrthoDB" id="129082at2"/>
<feature type="transmembrane region" description="Helical" evidence="1">
    <location>
        <begin position="36"/>
        <end position="57"/>
    </location>
</feature>
<keyword evidence="1" id="KW-0812">Transmembrane</keyword>
<keyword evidence="1" id="KW-1133">Transmembrane helix</keyword>
<dbReference type="RefSeq" id="WP_145710112.1">
    <property type="nucleotide sequence ID" value="NZ_BAAAFY010000001.1"/>
</dbReference>
<organism evidence="3 4">
    <name type="scientific">Chitinophaga japonensis</name>
    <name type="common">Flexibacter japonensis</name>
    <dbReference type="NCBI Taxonomy" id="104662"/>
    <lineage>
        <taxon>Bacteria</taxon>
        <taxon>Pseudomonadati</taxon>
        <taxon>Bacteroidota</taxon>
        <taxon>Chitinophagia</taxon>
        <taxon>Chitinophagales</taxon>
        <taxon>Chitinophagaceae</taxon>
        <taxon>Chitinophaga</taxon>
    </lineage>
</organism>
<gene>
    <name evidence="3" type="ORF">LX66_0294</name>
</gene>